<dbReference type="EMBL" id="BAAAND010000004">
    <property type="protein sequence ID" value="GAA1579387.1"/>
    <property type="molecule type" value="Genomic_DNA"/>
</dbReference>
<proteinExistence type="predicted"/>
<dbReference type="Proteomes" id="UP001500190">
    <property type="component" value="Unassembled WGS sequence"/>
</dbReference>
<reference evidence="2 3" key="1">
    <citation type="journal article" date="2019" name="Int. J. Syst. Evol. Microbiol.">
        <title>The Global Catalogue of Microorganisms (GCM) 10K type strain sequencing project: providing services to taxonomists for standard genome sequencing and annotation.</title>
        <authorList>
            <consortium name="The Broad Institute Genomics Platform"/>
            <consortium name="The Broad Institute Genome Sequencing Center for Infectious Disease"/>
            <person name="Wu L."/>
            <person name="Ma J."/>
        </authorList>
    </citation>
    <scope>NUCLEOTIDE SEQUENCE [LARGE SCALE GENOMIC DNA]</scope>
    <source>
        <strain evidence="2 3">JCM 14304</strain>
    </source>
</reference>
<organism evidence="2 3">
    <name type="scientific">Kribbella karoonensis</name>
    <dbReference type="NCBI Taxonomy" id="324851"/>
    <lineage>
        <taxon>Bacteria</taxon>
        <taxon>Bacillati</taxon>
        <taxon>Actinomycetota</taxon>
        <taxon>Actinomycetes</taxon>
        <taxon>Propionibacteriales</taxon>
        <taxon>Kribbellaceae</taxon>
        <taxon>Kribbella</taxon>
    </lineage>
</organism>
<dbReference type="RefSeq" id="WP_344190260.1">
    <property type="nucleotide sequence ID" value="NZ_BAAAND010000004.1"/>
</dbReference>
<sequence length="249" mass="27564">MAARDLAFGEGDRVRTWGRYVARPDGEWLDLARVHDLLIKPPGWKSDRSIRLIGVDAAAVPTDWTAHQAPGSISVVGRWGDESIEVDGQSPETPRWRPRTDRSIPPCPPPPDGWRRDAEIWELGPDADDLEASGTIVHKAIFRPSENQEVLVVAATDVDAVTRQLSRHLPDQLCVVQSRFTRAQLDGVRDVLLARWQEWRLETIGTGHSDAQGQPFATAEPFRVPAAMAEWADTLPEGLLQVSPTIVPA</sequence>
<evidence type="ECO:0000256" key="1">
    <source>
        <dbReference type="SAM" id="MobiDB-lite"/>
    </source>
</evidence>
<comment type="caution">
    <text evidence="2">The sequence shown here is derived from an EMBL/GenBank/DDBJ whole genome shotgun (WGS) entry which is preliminary data.</text>
</comment>
<evidence type="ECO:0000313" key="3">
    <source>
        <dbReference type="Proteomes" id="UP001500190"/>
    </source>
</evidence>
<name>A0ABN2DMX5_9ACTN</name>
<evidence type="ECO:0000313" key="2">
    <source>
        <dbReference type="EMBL" id="GAA1579387.1"/>
    </source>
</evidence>
<protein>
    <submittedName>
        <fullName evidence="2">Uncharacterized protein</fullName>
    </submittedName>
</protein>
<gene>
    <name evidence="2" type="ORF">GCM10009742_24620</name>
</gene>
<keyword evidence="3" id="KW-1185">Reference proteome</keyword>
<accession>A0ABN2DMX5</accession>
<feature type="region of interest" description="Disordered" evidence="1">
    <location>
        <begin position="84"/>
        <end position="113"/>
    </location>
</feature>